<comment type="catalytic activity">
    <reaction evidence="5">
        <text>2-hydroxyoctanoate + O2 = 2-oxooctanoate + H2O2</text>
        <dbReference type="Rhea" id="RHEA:67940"/>
        <dbReference type="ChEBI" id="CHEBI:15379"/>
        <dbReference type="ChEBI" id="CHEBI:16240"/>
        <dbReference type="ChEBI" id="CHEBI:133514"/>
        <dbReference type="ChEBI" id="CHEBI:176689"/>
    </reaction>
    <physiologicalReaction direction="left-to-right" evidence="5">
        <dbReference type="Rhea" id="RHEA:67941"/>
    </physiologicalReaction>
</comment>
<keyword evidence="10" id="KW-1185">Reference proteome</keyword>
<comment type="caution">
    <text evidence="9">The sequence shown here is derived from an EMBL/GenBank/DDBJ whole genome shotgun (WGS) entry which is preliminary data.</text>
</comment>
<dbReference type="Pfam" id="PF01070">
    <property type="entry name" value="FMN_dh"/>
    <property type="match status" value="2"/>
</dbReference>
<protein>
    <submittedName>
        <fullName evidence="9">Hydroxyacid oxidase</fullName>
    </submittedName>
</protein>
<keyword evidence="7" id="KW-0285">Flavoprotein</keyword>
<dbReference type="GO" id="GO:0001561">
    <property type="term" value="P:fatty acid alpha-oxidation"/>
    <property type="evidence" value="ECO:0007669"/>
    <property type="project" value="TreeGrafter"/>
</dbReference>
<reference evidence="9 10" key="1">
    <citation type="journal article" date="2015" name="Genome Biol. Evol.">
        <title>The genome of winter moth (Operophtera brumata) provides a genomic perspective on sexual dimorphism and phenology.</title>
        <authorList>
            <person name="Derks M.F."/>
            <person name="Smit S."/>
            <person name="Salis L."/>
            <person name="Schijlen E."/>
            <person name="Bossers A."/>
            <person name="Mateman C."/>
            <person name="Pijl A.S."/>
            <person name="de Ridder D."/>
            <person name="Groenen M.A."/>
            <person name="Visser M.E."/>
            <person name="Megens H.J."/>
        </authorList>
    </citation>
    <scope>NUCLEOTIDE SEQUENCE [LARGE SCALE GENOMIC DNA]</scope>
    <source>
        <strain evidence="9">WM2013NL</strain>
        <tissue evidence="9">Head and thorax</tissue>
    </source>
</reference>
<feature type="active site" description="Proton acceptor" evidence="6">
    <location>
        <position position="229"/>
    </location>
</feature>
<dbReference type="Proteomes" id="UP000037510">
    <property type="component" value="Unassembled WGS sequence"/>
</dbReference>
<accession>A0A0L7LDC7</accession>
<comment type="cofactor">
    <cofactor evidence="1">
        <name>FMN</name>
        <dbReference type="ChEBI" id="CHEBI:58210"/>
    </cofactor>
</comment>
<feature type="binding site" evidence="7">
    <location>
        <position position="143"/>
    </location>
    <ligand>
        <name>FMN</name>
        <dbReference type="ChEBI" id="CHEBI:58210"/>
    </ligand>
</feature>
<evidence type="ECO:0000256" key="3">
    <source>
        <dbReference type="ARBA" id="ARBA00024042"/>
    </source>
</evidence>
<dbReference type="EMBL" id="JTDY01001602">
    <property type="protein sequence ID" value="KOB73405.1"/>
    <property type="molecule type" value="Genomic_DNA"/>
</dbReference>
<dbReference type="PROSITE" id="PS51349">
    <property type="entry name" value="FMN_HYDROXY_ACID_DH_2"/>
    <property type="match status" value="1"/>
</dbReference>
<sequence length="312" mass="33958">SSNCFPRVRYTSGEMEKYICVKDLEDAATAVLPKTARDYYKSGATEEQTLSENKLAFQRLRLRPKCLVGVTGCDLRTNILGNEVSMPVGLSPTAMQRMAHPDGELASARAAQAEGAIFTLSTISTSSIEEVAEAAPDATKWFQLYIYKDRLANFAGHLSTKIQSTGEGSGLNNYVQNLFDKNLTWDESFNTFHCFSITKLPIIAKGVLRGDDALKAVEAGCSAVLVSNHGARQLDGVPATIEALPEIIDAVKNHNVDVYLDGGVTTGTDAGVQKMLSIFRTELEYTFQIAGTPTISDITKDMVRHESAYSKL</sequence>
<comment type="similarity">
    <text evidence="3">Belongs to the FMN-dependent alpha-hydroxy acid dehydrogenase family.</text>
</comment>
<feature type="binding site" evidence="7">
    <location>
        <position position="205"/>
    </location>
    <ligand>
        <name>FMN</name>
        <dbReference type="ChEBI" id="CHEBI:58210"/>
    </ligand>
</feature>
<evidence type="ECO:0000313" key="9">
    <source>
        <dbReference type="EMBL" id="KOB73405.1"/>
    </source>
</evidence>
<evidence type="ECO:0000259" key="8">
    <source>
        <dbReference type="PROSITE" id="PS51349"/>
    </source>
</evidence>
<keyword evidence="7" id="KW-0288">FMN</keyword>
<keyword evidence="2" id="KW-0560">Oxidoreductase</keyword>
<feature type="binding site" evidence="7">
    <location>
        <position position="232"/>
    </location>
    <ligand>
        <name>glyoxylate</name>
        <dbReference type="ChEBI" id="CHEBI:36655"/>
    </ligand>
</feature>
<evidence type="ECO:0000256" key="4">
    <source>
        <dbReference type="ARBA" id="ARBA00029325"/>
    </source>
</evidence>
<dbReference type="InterPro" id="IPR037396">
    <property type="entry name" value="FMN_HAD"/>
</dbReference>
<dbReference type="InterPro" id="IPR000262">
    <property type="entry name" value="FMN-dep_DH"/>
</dbReference>
<dbReference type="PROSITE" id="PS00557">
    <property type="entry name" value="FMN_HYDROXY_ACID_DH_1"/>
    <property type="match status" value="1"/>
</dbReference>
<comment type="catalytic activity">
    <reaction evidence="4">
        <text>a (2S)-2-hydroxycarboxylate + O2 = a 2-oxocarboxylate + H2O2</text>
        <dbReference type="Rhea" id="RHEA:16789"/>
        <dbReference type="ChEBI" id="CHEBI:15379"/>
        <dbReference type="ChEBI" id="CHEBI:16240"/>
        <dbReference type="ChEBI" id="CHEBI:35179"/>
        <dbReference type="ChEBI" id="CHEBI:58123"/>
        <dbReference type="EC" id="1.1.3.15"/>
    </reaction>
    <physiologicalReaction direction="left-to-right" evidence="4">
        <dbReference type="Rhea" id="RHEA:16790"/>
    </physiologicalReaction>
</comment>
<evidence type="ECO:0000256" key="5">
    <source>
        <dbReference type="ARBA" id="ARBA00029327"/>
    </source>
</evidence>
<dbReference type="GO" id="GO:0010181">
    <property type="term" value="F:FMN binding"/>
    <property type="evidence" value="ECO:0007669"/>
    <property type="project" value="InterPro"/>
</dbReference>
<feature type="binding site" evidence="7">
    <location>
        <position position="145"/>
    </location>
    <ligand>
        <name>glyoxylate</name>
        <dbReference type="ChEBI" id="CHEBI:36655"/>
    </ligand>
</feature>
<feature type="binding site" evidence="7">
    <location>
        <position position="229"/>
    </location>
    <ligand>
        <name>glyoxylate</name>
        <dbReference type="ChEBI" id="CHEBI:36655"/>
    </ligand>
</feature>
<evidence type="ECO:0000256" key="1">
    <source>
        <dbReference type="ARBA" id="ARBA00001917"/>
    </source>
</evidence>
<dbReference type="AlphaFoldDB" id="A0A0L7LDC7"/>
<dbReference type="InterPro" id="IPR008259">
    <property type="entry name" value="FMN_hydac_DH_AS"/>
</dbReference>
<proteinExistence type="inferred from homology"/>
<evidence type="ECO:0000256" key="7">
    <source>
        <dbReference type="PIRSR" id="PIRSR000138-2"/>
    </source>
</evidence>
<dbReference type="Gene3D" id="3.20.20.70">
    <property type="entry name" value="Aldolase class I"/>
    <property type="match status" value="2"/>
</dbReference>
<dbReference type="STRING" id="104452.A0A0L7LDC7"/>
<evidence type="ECO:0000313" key="10">
    <source>
        <dbReference type="Proteomes" id="UP000037510"/>
    </source>
</evidence>
<dbReference type="GO" id="GO:0003973">
    <property type="term" value="F:(S)-2-hydroxy-acid oxidase activity"/>
    <property type="evidence" value="ECO:0007669"/>
    <property type="project" value="UniProtKB-EC"/>
</dbReference>
<dbReference type="PIRSF" id="PIRSF000138">
    <property type="entry name" value="Al-hdrx_acd_dh"/>
    <property type="match status" value="1"/>
</dbReference>
<feature type="binding site" evidence="7">
    <location>
        <position position="39"/>
    </location>
    <ligand>
        <name>glyoxylate</name>
        <dbReference type="ChEBI" id="CHEBI:36655"/>
    </ligand>
</feature>
<feature type="domain" description="FMN hydroxy acid dehydrogenase" evidence="8">
    <location>
        <begin position="13"/>
        <end position="269"/>
    </location>
</feature>
<dbReference type="PANTHER" id="PTHR10578">
    <property type="entry name" value="S -2-HYDROXY-ACID OXIDASE-RELATED"/>
    <property type="match status" value="1"/>
</dbReference>
<dbReference type="SUPFAM" id="SSF51395">
    <property type="entry name" value="FMN-linked oxidoreductases"/>
    <property type="match status" value="1"/>
</dbReference>
<name>A0A0L7LDC7_OPEBR</name>
<organism evidence="9 10">
    <name type="scientific">Operophtera brumata</name>
    <name type="common">Winter moth</name>
    <name type="synonym">Phalaena brumata</name>
    <dbReference type="NCBI Taxonomy" id="104452"/>
    <lineage>
        <taxon>Eukaryota</taxon>
        <taxon>Metazoa</taxon>
        <taxon>Ecdysozoa</taxon>
        <taxon>Arthropoda</taxon>
        <taxon>Hexapoda</taxon>
        <taxon>Insecta</taxon>
        <taxon>Pterygota</taxon>
        <taxon>Neoptera</taxon>
        <taxon>Endopterygota</taxon>
        <taxon>Lepidoptera</taxon>
        <taxon>Glossata</taxon>
        <taxon>Ditrysia</taxon>
        <taxon>Geometroidea</taxon>
        <taxon>Geometridae</taxon>
        <taxon>Larentiinae</taxon>
        <taxon>Operophtera</taxon>
    </lineage>
</organism>
<gene>
    <name evidence="9" type="ORF">OBRU01_11213</name>
</gene>
<feature type="binding site" evidence="7">
    <location>
        <position position="121"/>
    </location>
    <ligand>
        <name>FMN</name>
        <dbReference type="ChEBI" id="CHEBI:58210"/>
    </ligand>
</feature>
<dbReference type="InterPro" id="IPR013785">
    <property type="entry name" value="Aldolase_TIM"/>
</dbReference>
<feature type="non-terminal residue" evidence="9">
    <location>
        <position position="1"/>
    </location>
</feature>
<dbReference type="InterPro" id="IPR012133">
    <property type="entry name" value="Alpha-hydoxy_acid_DH_FMN"/>
</dbReference>
<feature type="binding site" evidence="7">
    <location>
        <position position="227"/>
    </location>
    <ligand>
        <name>FMN</name>
        <dbReference type="ChEBI" id="CHEBI:58210"/>
    </ligand>
</feature>
<feature type="binding site" evidence="7">
    <location>
        <begin position="92"/>
        <end position="94"/>
    </location>
    <ligand>
        <name>FMN</name>
        <dbReference type="ChEBI" id="CHEBI:58210"/>
    </ligand>
</feature>
<evidence type="ECO:0000256" key="6">
    <source>
        <dbReference type="PIRSR" id="PIRSR000138-1"/>
    </source>
</evidence>
<evidence type="ECO:0000256" key="2">
    <source>
        <dbReference type="ARBA" id="ARBA00023002"/>
    </source>
</evidence>
<dbReference type="PANTHER" id="PTHR10578:SF149">
    <property type="entry name" value="2-HYDROXYACID OXIDASE 2"/>
    <property type="match status" value="1"/>
</dbReference>
<dbReference type="GO" id="GO:0005782">
    <property type="term" value="C:peroxisomal matrix"/>
    <property type="evidence" value="ECO:0007669"/>
    <property type="project" value="TreeGrafter"/>
</dbReference>
<dbReference type="CDD" id="cd02809">
    <property type="entry name" value="alpha_hydroxyacid_oxid_FMN"/>
    <property type="match status" value="1"/>
</dbReference>